<evidence type="ECO:0000313" key="4">
    <source>
        <dbReference type="RefSeq" id="XP_026684593.1"/>
    </source>
</evidence>
<dbReference type="InterPro" id="IPR036020">
    <property type="entry name" value="WW_dom_sf"/>
</dbReference>
<feature type="compositionally biased region" description="Basic and acidic residues" evidence="1">
    <location>
        <begin position="199"/>
        <end position="216"/>
    </location>
</feature>
<dbReference type="InterPro" id="IPR001202">
    <property type="entry name" value="WW_dom"/>
</dbReference>
<dbReference type="SMART" id="SM00456">
    <property type="entry name" value="WW"/>
    <property type="match status" value="1"/>
</dbReference>
<dbReference type="STRING" id="121845.A0A3Q0JCC1"/>
<dbReference type="SUPFAM" id="SSF51045">
    <property type="entry name" value="WW domain"/>
    <property type="match status" value="1"/>
</dbReference>
<proteinExistence type="predicted"/>
<dbReference type="GeneID" id="103516377"/>
<evidence type="ECO:0000259" key="2">
    <source>
        <dbReference type="PROSITE" id="PS50020"/>
    </source>
</evidence>
<feature type="region of interest" description="Disordered" evidence="1">
    <location>
        <begin position="196"/>
        <end position="233"/>
    </location>
</feature>
<dbReference type="PaxDb" id="121845-A0A3Q0JCC1"/>
<feature type="domain" description="WW" evidence="2">
    <location>
        <begin position="7"/>
        <end position="41"/>
    </location>
</feature>
<name>A0A3Q0JCC1_DIACI</name>
<dbReference type="Gene3D" id="2.20.70.10">
    <property type="match status" value="1"/>
</dbReference>
<dbReference type="CDD" id="cd00201">
    <property type="entry name" value="WW"/>
    <property type="match status" value="1"/>
</dbReference>
<gene>
    <name evidence="4" type="primary">LOC103516377</name>
</gene>
<feature type="compositionally biased region" description="Polar residues" evidence="1">
    <location>
        <begin position="98"/>
        <end position="108"/>
    </location>
</feature>
<reference evidence="4" key="1">
    <citation type="submission" date="2025-08" db="UniProtKB">
        <authorList>
            <consortium name="RefSeq"/>
        </authorList>
    </citation>
    <scope>IDENTIFICATION</scope>
</reference>
<dbReference type="PROSITE" id="PS50020">
    <property type="entry name" value="WW_DOMAIN_2"/>
    <property type="match status" value="1"/>
</dbReference>
<evidence type="ECO:0000313" key="3">
    <source>
        <dbReference type="Proteomes" id="UP000079169"/>
    </source>
</evidence>
<keyword evidence="3" id="KW-1185">Reference proteome</keyword>
<dbReference type="RefSeq" id="XP_026684593.1">
    <property type="nucleotide sequence ID" value="XM_026828792.1"/>
</dbReference>
<organism evidence="3 4">
    <name type="scientific">Diaphorina citri</name>
    <name type="common">Asian citrus psyllid</name>
    <dbReference type="NCBI Taxonomy" id="121845"/>
    <lineage>
        <taxon>Eukaryota</taxon>
        <taxon>Metazoa</taxon>
        <taxon>Ecdysozoa</taxon>
        <taxon>Arthropoda</taxon>
        <taxon>Hexapoda</taxon>
        <taxon>Insecta</taxon>
        <taxon>Pterygota</taxon>
        <taxon>Neoptera</taxon>
        <taxon>Paraneoptera</taxon>
        <taxon>Hemiptera</taxon>
        <taxon>Sternorrhyncha</taxon>
        <taxon>Psylloidea</taxon>
        <taxon>Psyllidae</taxon>
        <taxon>Diaphorininae</taxon>
        <taxon>Diaphorina</taxon>
    </lineage>
</organism>
<dbReference type="AlphaFoldDB" id="A0A3Q0JCC1"/>
<protein>
    <submittedName>
        <fullName evidence="4">Uncharacterized protein LOC103516377</fullName>
    </submittedName>
</protein>
<accession>A0A3Q0JCC1</accession>
<dbReference type="KEGG" id="dci:103516377"/>
<evidence type="ECO:0000256" key="1">
    <source>
        <dbReference type="SAM" id="MobiDB-lite"/>
    </source>
</evidence>
<sequence length="323" mass="35912">MSELNQMGMPPGWDTKYDSKTGKSYFFNHITKNASLDDPRIRFKQLQCEDIPLHPLQKPAQSAFTRGPPFYQINQDYCNSSGHPSPLPSYRSFGHSPAHSQRSYSPVQSTLGSSSVYRDYSISTYNIDDSILKISLLFPTVEESHIRALLMNLGISVKSRLQARHPNIPDRIVSLALEVVDYRETMAAHILDVTIKNDGGGEKKSKDNSVRDEKDVGPAQPSLENAVPNVDAAEPPFHTTVTIPPPQRPCTLGSTNQGKEIRKSVVITVCSDKPGQHPGMVQGKRPKGKSATKISRGTCTAEDKFCPEIQEIWMLFLYLVQNT</sequence>
<dbReference type="Pfam" id="PF00397">
    <property type="entry name" value="WW"/>
    <property type="match status" value="1"/>
</dbReference>
<feature type="region of interest" description="Disordered" evidence="1">
    <location>
        <begin position="88"/>
        <end position="108"/>
    </location>
</feature>
<feature type="region of interest" description="Disordered" evidence="1">
    <location>
        <begin position="273"/>
        <end position="294"/>
    </location>
</feature>
<dbReference type="Proteomes" id="UP000079169">
    <property type="component" value="Unplaced"/>
</dbReference>